<feature type="chain" id="PRO_5031287969" evidence="1">
    <location>
        <begin position="21"/>
        <end position="506"/>
    </location>
</feature>
<sequence>MGRSCLSLLLVLALVGLSVGTFSPLKYFVNFDDGSYAYNVSTQGAMTMSYRGDTYTLYNLFLTSGHWLTNTESNTYTQTHWLQFCIPDTIVDPTTAYLWIDGYTNREYSNPPTSLDTTVSIPCTHSNTLSFGLYQIPNAPVYFTGDASGQRRTEDAIIAWTWAHYINNTLEPDWLARMPMTRAGIRAMDAAQQFWDTIRGSQDGIEQFVVAGASKRGWTTWMVGAMDDPRVVSIVPVVAPIANLIPQMNEQWQSYNGFSWVLKDYIDLGLMGFLNLPVFEQLLEIIDPLSYRGALSKIAKYEIGATNDEFFMPDALKFYWDDIPGEKLWRIIPNCDHTIVGHAGDALRSFTGYIASFKKGTEKPRPVYSWEISEDAMTITVTATTEGLVKAKVWESKNKKNRDWRAAKCATAAPKCANAGAYFTPNNVTELEPGVFTYTIDPPTDKHYTAFFIELSYELYDNTPEMVVTSDVAIAPREMPFPPCPDDKCACGWNCAPGIDYYGDDE</sequence>
<protein>
    <submittedName>
        <fullName evidence="2">Uncharacterized protein</fullName>
    </submittedName>
</protein>
<proteinExistence type="predicted"/>
<dbReference type="PANTHER" id="PTHR31497:SF0">
    <property type="entry name" value="AUTOCRINE PROLIFERATION REPRESSOR PROTEIN A"/>
    <property type="match status" value="1"/>
</dbReference>
<dbReference type="InterPro" id="IPR009199">
    <property type="entry name" value="PhoPQ-act_pathogen-rel_PqaA"/>
</dbReference>
<reference evidence="2" key="1">
    <citation type="submission" date="2021-01" db="EMBL/GenBank/DDBJ databases">
        <authorList>
            <person name="Corre E."/>
            <person name="Pelletier E."/>
            <person name="Niang G."/>
            <person name="Scheremetjew M."/>
            <person name="Finn R."/>
            <person name="Kale V."/>
            <person name="Holt S."/>
            <person name="Cochrane G."/>
            <person name="Meng A."/>
            <person name="Brown T."/>
            <person name="Cohen L."/>
        </authorList>
    </citation>
    <scope>NUCLEOTIDE SEQUENCE</scope>
    <source>
        <strain evidence="2">SoJaBio B1-5/56/2</strain>
    </source>
</reference>
<evidence type="ECO:0000256" key="1">
    <source>
        <dbReference type="SAM" id="SignalP"/>
    </source>
</evidence>
<dbReference type="PANTHER" id="PTHR31497">
    <property type="entry name" value="AUTOCRINE PROLIFERATION REPRESSOR PROTEIN A"/>
    <property type="match status" value="1"/>
</dbReference>
<dbReference type="EMBL" id="HBKR01003204">
    <property type="protein sequence ID" value="CAE2273447.1"/>
    <property type="molecule type" value="Transcribed_RNA"/>
</dbReference>
<dbReference type="SUPFAM" id="SSF53474">
    <property type="entry name" value="alpha/beta-Hydrolases"/>
    <property type="match status" value="1"/>
</dbReference>
<organism evidence="2">
    <name type="scientific">Paramoeba aestuarina</name>
    <dbReference type="NCBI Taxonomy" id="180227"/>
    <lineage>
        <taxon>Eukaryota</taxon>
        <taxon>Amoebozoa</taxon>
        <taxon>Discosea</taxon>
        <taxon>Flabellinia</taxon>
        <taxon>Dactylopodida</taxon>
        <taxon>Paramoebidae</taxon>
        <taxon>Paramoeba</taxon>
    </lineage>
</organism>
<dbReference type="Pfam" id="PF10142">
    <property type="entry name" value="PhoPQ_related"/>
    <property type="match status" value="1"/>
</dbReference>
<keyword evidence="1" id="KW-0732">Signal</keyword>
<evidence type="ECO:0000313" key="2">
    <source>
        <dbReference type="EMBL" id="CAE2273447.1"/>
    </source>
</evidence>
<accession>A0A7S4N9G2</accession>
<dbReference type="InterPro" id="IPR029058">
    <property type="entry name" value="AB_hydrolase_fold"/>
</dbReference>
<feature type="signal peptide" evidence="1">
    <location>
        <begin position="1"/>
        <end position="20"/>
    </location>
</feature>
<gene>
    <name evidence="2" type="ORF">NAES01612_LOCUS2148</name>
</gene>
<dbReference type="Gene3D" id="3.40.50.1820">
    <property type="entry name" value="alpha/beta hydrolase"/>
    <property type="match status" value="1"/>
</dbReference>
<name>A0A7S4N9G2_9EUKA</name>
<dbReference type="AlphaFoldDB" id="A0A7S4N9G2"/>